<dbReference type="PANTHER" id="PTHR46825:SF9">
    <property type="entry name" value="BETA-LACTAMASE-RELATED DOMAIN-CONTAINING PROTEIN"/>
    <property type="match status" value="1"/>
</dbReference>
<protein>
    <recommendedName>
        <fullName evidence="1">Beta-lactamase-related domain-containing protein</fullName>
    </recommendedName>
</protein>
<organism evidence="2 3">
    <name type="scientific">Bacillus carboniphilus</name>
    <dbReference type="NCBI Taxonomy" id="86663"/>
    <lineage>
        <taxon>Bacteria</taxon>
        <taxon>Bacillati</taxon>
        <taxon>Bacillota</taxon>
        <taxon>Bacilli</taxon>
        <taxon>Bacillales</taxon>
        <taxon>Bacillaceae</taxon>
        <taxon>Bacillus</taxon>
    </lineage>
</organism>
<dbReference type="Gene3D" id="3.40.710.10">
    <property type="entry name" value="DD-peptidase/beta-lactamase superfamily"/>
    <property type="match status" value="1"/>
</dbReference>
<name>A0ABN0W362_9BACI</name>
<dbReference type="InterPro" id="IPR001466">
    <property type="entry name" value="Beta-lactam-related"/>
</dbReference>
<dbReference type="Pfam" id="PF00144">
    <property type="entry name" value="Beta-lactamase"/>
    <property type="match status" value="1"/>
</dbReference>
<dbReference type="Proteomes" id="UP001500782">
    <property type="component" value="Unassembled WGS sequence"/>
</dbReference>
<comment type="caution">
    <text evidence="2">The sequence shown here is derived from an EMBL/GenBank/DDBJ whole genome shotgun (WGS) entry which is preliminary data.</text>
</comment>
<feature type="domain" description="Beta-lactamase-related" evidence="1">
    <location>
        <begin position="9"/>
        <end position="361"/>
    </location>
</feature>
<evidence type="ECO:0000313" key="3">
    <source>
        <dbReference type="Proteomes" id="UP001500782"/>
    </source>
</evidence>
<evidence type="ECO:0000313" key="2">
    <source>
        <dbReference type="EMBL" id="GAA0323883.1"/>
    </source>
</evidence>
<proteinExistence type="predicted"/>
<dbReference type="PANTHER" id="PTHR46825">
    <property type="entry name" value="D-ALANYL-D-ALANINE-CARBOXYPEPTIDASE/ENDOPEPTIDASE AMPH"/>
    <property type="match status" value="1"/>
</dbReference>
<dbReference type="InterPro" id="IPR050491">
    <property type="entry name" value="AmpC-like"/>
</dbReference>
<evidence type="ECO:0000259" key="1">
    <source>
        <dbReference type="Pfam" id="PF00144"/>
    </source>
</evidence>
<reference evidence="2 3" key="1">
    <citation type="journal article" date="2019" name="Int. J. Syst. Evol. Microbiol.">
        <title>The Global Catalogue of Microorganisms (GCM) 10K type strain sequencing project: providing services to taxonomists for standard genome sequencing and annotation.</title>
        <authorList>
            <consortium name="The Broad Institute Genomics Platform"/>
            <consortium name="The Broad Institute Genome Sequencing Center for Infectious Disease"/>
            <person name="Wu L."/>
            <person name="Ma J."/>
        </authorList>
    </citation>
    <scope>NUCLEOTIDE SEQUENCE [LARGE SCALE GENOMIC DNA]</scope>
    <source>
        <strain evidence="2 3">JCM 9731</strain>
    </source>
</reference>
<sequence length="382" mass="43453">MVTINNEQLDQKIRDIQNRLQIIGLSAGIIYKEQLVWEGYYGLANINQKKYVHAQTVYRIASISKSILATALMQQYEKGKFNLNDDISDHLGFKVRNPYFPNTPITFTQLMTHTSSLQDEYVEFAIASYDSHPPSLKEILLPGGKFYKKQIWGKYEPGDSGHFTYSNLASIVVGTLVEILSGERFDLYCKKHIFEPLEMRETSFNIEDITLSELAVLYEYDPENEEFAIALDSADRDRPKKIDLSHYMPGKNGGIYNPQGGVKSTVRDLSKFLMLHMNAGVYLDKQILKPETVELMHQPFWQGTPKDSVYRKKGIHFQITEDLVEGKTVIGHSGNAYGLISGLYFNKVDELGIVFLTNGSKIEIGKLFYTIEEELASALYPV</sequence>
<dbReference type="InterPro" id="IPR012338">
    <property type="entry name" value="Beta-lactam/transpept-like"/>
</dbReference>
<accession>A0ABN0W362</accession>
<keyword evidence="3" id="KW-1185">Reference proteome</keyword>
<dbReference type="RefSeq" id="WP_343797458.1">
    <property type="nucleotide sequence ID" value="NZ_BAAADJ010000014.1"/>
</dbReference>
<gene>
    <name evidence="2" type="ORF">GCM10008967_13010</name>
</gene>
<dbReference type="SUPFAM" id="SSF56601">
    <property type="entry name" value="beta-lactamase/transpeptidase-like"/>
    <property type="match status" value="1"/>
</dbReference>
<dbReference type="EMBL" id="BAAADJ010000014">
    <property type="protein sequence ID" value="GAA0323883.1"/>
    <property type="molecule type" value="Genomic_DNA"/>
</dbReference>